<keyword evidence="5" id="KW-1185">Reference proteome</keyword>
<proteinExistence type="predicted"/>
<feature type="coiled-coil region" evidence="1">
    <location>
        <begin position="799"/>
        <end position="826"/>
    </location>
</feature>
<feature type="region of interest" description="Disordered" evidence="2">
    <location>
        <begin position="878"/>
        <end position="918"/>
    </location>
</feature>
<dbReference type="GO" id="GO:0051015">
    <property type="term" value="F:actin filament binding"/>
    <property type="evidence" value="ECO:0007669"/>
    <property type="project" value="TreeGrafter"/>
</dbReference>
<gene>
    <name evidence="3" type="ORF">GUITHDRAFT_137151</name>
</gene>
<dbReference type="Proteomes" id="UP000011087">
    <property type="component" value="Unassembled WGS sequence"/>
</dbReference>
<organism evidence="3">
    <name type="scientific">Guillardia theta (strain CCMP2712)</name>
    <name type="common">Cryptophyte</name>
    <dbReference type="NCBI Taxonomy" id="905079"/>
    <lineage>
        <taxon>Eukaryota</taxon>
        <taxon>Cryptophyceae</taxon>
        <taxon>Pyrenomonadales</taxon>
        <taxon>Geminigeraceae</taxon>
        <taxon>Guillardia</taxon>
    </lineage>
</organism>
<dbReference type="AlphaFoldDB" id="L1JI40"/>
<sequence>MSGAAAGGRGRSWQQLEALAARASRRLLMCHQLPEHGTPADPIDHLEFVLDYLDAEDPNGHALIRRTAKGLAMLESKLRHAARNEEEEVQLALGMASLEQGLDVLASDMSQCLLKVKEGNVCEYAALVNDDREELDSLAASLRVAEEKNQELARQVEFLETKLSFFADVETRISSSEQVIEETLGQVSRTTRSCARDKKQILVMFEQLDSLRDRLESFGDVLRETRRDSHGMEAEGAQAGQRATSHPPASVPPAVVPWAISLSIVGVRNRPCKLVKPGEVCCAVSVLSSHTIRHSRDVSLRHTLPSRGRSSPHGVSLESEQVIYDVRPQLTTKKVRSSLDHVEFNETLTVTDVCNEPFEKPFPLDGREVTLLLSVINSEFGCVGQVLISLAPGAQLDQTWHVVRDLDGTVVTGGNGKSTSLCFSARYSSSPSSEMDANPKREDISSEEDTSVQLLGGEGEKRRGGGEVAPRGQPMDEEDIARKIQEFEDRLSFCLNFIEHQRVEDNRFVENFDVLLSEMKEKVLESTTTLDSQMTSSKLIIRGLKHEMRKEVADLKRAEALLSDQLQHVTSSYESMVQQWKEELTLHELALQREFELDELVKANEKLTSDVEEFSQLYRQLKVDKEKLEEELAAVTSRSSSTEAKLQELMAEKETWEKSQHQARKTLKEEIESHDMEGMRIKLQSSLAEIVSGSINPQVPETLEALSSEAQEGPRVPQQRRSNRLIRQPVEDFPPPQPWSPRAFLPFNDSAPHSEDGHDKDPRYPFLAALLLTDLFPRDQQPLAMDVEESKWEGNAVLIRALRARISALQKALTAAKENLTSTEKRCFQLEDTSRSLAHELLAEKEKHRCHVAVLQDRLDHSNRLASNLRAQISPETWFRDYPGDKMPEQGRPPEPADSSSSRSINPDPLPREEEKSAILRISKQKESFVAGSIRDAENYWLQAIGWAK</sequence>
<dbReference type="EMBL" id="JH992988">
    <property type="protein sequence ID" value="EKX47760.1"/>
    <property type="molecule type" value="Genomic_DNA"/>
</dbReference>
<feature type="region of interest" description="Disordered" evidence="2">
    <location>
        <begin position="706"/>
        <end position="760"/>
    </location>
</feature>
<protein>
    <submittedName>
        <fullName evidence="3 4">Uncharacterized protein</fullName>
    </submittedName>
</protein>
<dbReference type="HOGENOM" id="CLU_310251_0_0_1"/>
<evidence type="ECO:0000256" key="1">
    <source>
        <dbReference type="SAM" id="Coils"/>
    </source>
</evidence>
<dbReference type="GO" id="GO:0000146">
    <property type="term" value="F:microfilament motor activity"/>
    <property type="evidence" value="ECO:0007669"/>
    <property type="project" value="TreeGrafter"/>
</dbReference>
<feature type="compositionally biased region" description="Basic and acidic residues" evidence="2">
    <location>
        <begin position="878"/>
        <end position="889"/>
    </location>
</feature>
<name>L1JI40_GUITC</name>
<feature type="region of interest" description="Disordered" evidence="2">
    <location>
        <begin position="427"/>
        <end position="473"/>
    </location>
</feature>
<dbReference type="GO" id="GO:0032982">
    <property type="term" value="C:myosin filament"/>
    <property type="evidence" value="ECO:0007669"/>
    <property type="project" value="TreeGrafter"/>
</dbReference>
<dbReference type="EnsemblProtists" id="EKX47760">
    <property type="protein sequence ID" value="EKX47760"/>
    <property type="gene ID" value="GUITHDRAFT_137151"/>
</dbReference>
<evidence type="ECO:0000313" key="3">
    <source>
        <dbReference type="EMBL" id="EKX47760.1"/>
    </source>
</evidence>
<keyword evidence="1" id="KW-0175">Coiled coil</keyword>
<evidence type="ECO:0000256" key="2">
    <source>
        <dbReference type="SAM" id="MobiDB-lite"/>
    </source>
</evidence>
<feature type="coiled-coil region" evidence="1">
    <location>
        <begin position="597"/>
        <end position="666"/>
    </location>
</feature>
<dbReference type="PANTHER" id="PTHR45615">
    <property type="entry name" value="MYOSIN HEAVY CHAIN, NON-MUSCLE"/>
    <property type="match status" value="1"/>
</dbReference>
<dbReference type="GO" id="GO:0016460">
    <property type="term" value="C:myosin II complex"/>
    <property type="evidence" value="ECO:0007669"/>
    <property type="project" value="TreeGrafter"/>
</dbReference>
<accession>L1JI40</accession>
<dbReference type="PANTHER" id="PTHR45615:SF40">
    <property type="entry name" value="MYOSIN HEAVY CHAIN, NON-MUSCLE"/>
    <property type="match status" value="1"/>
</dbReference>
<dbReference type="GO" id="GO:0005737">
    <property type="term" value="C:cytoplasm"/>
    <property type="evidence" value="ECO:0007669"/>
    <property type="project" value="TreeGrafter"/>
</dbReference>
<reference evidence="3 5" key="1">
    <citation type="journal article" date="2012" name="Nature">
        <title>Algal genomes reveal evolutionary mosaicism and the fate of nucleomorphs.</title>
        <authorList>
            <consortium name="DOE Joint Genome Institute"/>
            <person name="Curtis B.A."/>
            <person name="Tanifuji G."/>
            <person name="Burki F."/>
            <person name="Gruber A."/>
            <person name="Irimia M."/>
            <person name="Maruyama S."/>
            <person name="Arias M.C."/>
            <person name="Ball S.G."/>
            <person name="Gile G.H."/>
            <person name="Hirakawa Y."/>
            <person name="Hopkins J.F."/>
            <person name="Kuo A."/>
            <person name="Rensing S.A."/>
            <person name="Schmutz J."/>
            <person name="Symeonidi A."/>
            <person name="Elias M."/>
            <person name="Eveleigh R.J."/>
            <person name="Herman E.K."/>
            <person name="Klute M.J."/>
            <person name="Nakayama T."/>
            <person name="Obornik M."/>
            <person name="Reyes-Prieto A."/>
            <person name="Armbrust E.V."/>
            <person name="Aves S.J."/>
            <person name="Beiko R.G."/>
            <person name="Coutinho P."/>
            <person name="Dacks J.B."/>
            <person name="Durnford D.G."/>
            <person name="Fast N.M."/>
            <person name="Green B.R."/>
            <person name="Grisdale C.J."/>
            <person name="Hempel F."/>
            <person name="Henrissat B."/>
            <person name="Hoppner M.P."/>
            <person name="Ishida K."/>
            <person name="Kim E."/>
            <person name="Koreny L."/>
            <person name="Kroth P.G."/>
            <person name="Liu Y."/>
            <person name="Malik S.B."/>
            <person name="Maier U.G."/>
            <person name="McRose D."/>
            <person name="Mock T."/>
            <person name="Neilson J.A."/>
            <person name="Onodera N.T."/>
            <person name="Poole A.M."/>
            <person name="Pritham E.J."/>
            <person name="Richards T.A."/>
            <person name="Rocap G."/>
            <person name="Roy S.W."/>
            <person name="Sarai C."/>
            <person name="Schaack S."/>
            <person name="Shirato S."/>
            <person name="Slamovits C.H."/>
            <person name="Spencer D.F."/>
            <person name="Suzuki S."/>
            <person name="Worden A.Z."/>
            <person name="Zauner S."/>
            <person name="Barry K."/>
            <person name="Bell C."/>
            <person name="Bharti A.K."/>
            <person name="Crow J.A."/>
            <person name="Grimwood J."/>
            <person name="Kramer R."/>
            <person name="Lindquist E."/>
            <person name="Lucas S."/>
            <person name="Salamov A."/>
            <person name="McFadden G.I."/>
            <person name="Lane C.E."/>
            <person name="Keeling P.J."/>
            <person name="Gray M.W."/>
            <person name="Grigoriev I.V."/>
            <person name="Archibald J.M."/>
        </authorList>
    </citation>
    <scope>NUCLEOTIDE SEQUENCE</scope>
    <source>
        <strain evidence="3 5">CCMP2712</strain>
    </source>
</reference>
<evidence type="ECO:0000313" key="4">
    <source>
        <dbReference type="EnsemblProtists" id="EKX47760"/>
    </source>
</evidence>
<dbReference type="RefSeq" id="XP_005834740.1">
    <property type="nucleotide sequence ID" value="XM_005834683.1"/>
</dbReference>
<dbReference type="GeneID" id="17304399"/>
<dbReference type="PaxDb" id="55529-EKX47760"/>
<feature type="coiled-coil region" evidence="1">
    <location>
        <begin position="128"/>
        <end position="162"/>
    </location>
</feature>
<dbReference type="KEGG" id="gtt:GUITHDRAFT_137151"/>
<feature type="region of interest" description="Disordered" evidence="2">
    <location>
        <begin position="226"/>
        <end position="250"/>
    </location>
</feature>
<reference evidence="4" key="3">
    <citation type="submission" date="2016-03" db="UniProtKB">
        <authorList>
            <consortium name="EnsemblProtists"/>
        </authorList>
    </citation>
    <scope>IDENTIFICATION</scope>
</reference>
<reference evidence="5" key="2">
    <citation type="submission" date="2012-11" db="EMBL/GenBank/DDBJ databases">
        <authorList>
            <person name="Kuo A."/>
            <person name="Curtis B.A."/>
            <person name="Tanifuji G."/>
            <person name="Burki F."/>
            <person name="Gruber A."/>
            <person name="Irimia M."/>
            <person name="Maruyama S."/>
            <person name="Arias M.C."/>
            <person name="Ball S.G."/>
            <person name="Gile G.H."/>
            <person name="Hirakawa Y."/>
            <person name="Hopkins J.F."/>
            <person name="Rensing S.A."/>
            <person name="Schmutz J."/>
            <person name="Symeonidi A."/>
            <person name="Elias M."/>
            <person name="Eveleigh R.J."/>
            <person name="Herman E.K."/>
            <person name="Klute M.J."/>
            <person name="Nakayama T."/>
            <person name="Obornik M."/>
            <person name="Reyes-Prieto A."/>
            <person name="Armbrust E.V."/>
            <person name="Aves S.J."/>
            <person name="Beiko R.G."/>
            <person name="Coutinho P."/>
            <person name="Dacks J.B."/>
            <person name="Durnford D.G."/>
            <person name="Fast N.M."/>
            <person name="Green B.R."/>
            <person name="Grisdale C."/>
            <person name="Hempe F."/>
            <person name="Henrissat B."/>
            <person name="Hoppner M.P."/>
            <person name="Ishida K.-I."/>
            <person name="Kim E."/>
            <person name="Koreny L."/>
            <person name="Kroth P.G."/>
            <person name="Liu Y."/>
            <person name="Malik S.-B."/>
            <person name="Maier U.G."/>
            <person name="McRose D."/>
            <person name="Mock T."/>
            <person name="Neilson J.A."/>
            <person name="Onodera N.T."/>
            <person name="Poole A.M."/>
            <person name="Pritham E.J."/>
            <person name="Richards T.A."/>
            <person name="Rocap G."/>
            <person name="Roy S.W."/>
            <person name="Sarai C."/>
            <person name="Schaack S."/>
            <person name="Shirato S."/>
            <person name="Slamovits C.H."/>
            <person name="Spencer D.F."/>
            <person name="Suzuki S."/>
            <person name="Worden A.Z."/>
            <person name="Zauner S."/>
            <person name="Barry K."/>
            <person name="Bell C."/>
            <person name="Bharti A.K."/>
            <person name="Crow J.A."/>
            <person name="Grimwood J."/>
            <person name="Kramer R."/>
            <person name="Lindquist E."/>
            <person name="Lucas S."/>
            <person name="Salamov A."/>
            <person name="McFadden G.I."/>
            <person name="Lane C.E."/>
            <person name="Keeling P.J."/>
            <person name="Gray M.W."/>
            <person name="Grigoriev I.V."/>
            <person name="Archibald J.M."/>
        </authorList>
    </citation>
    <scope>NUCLEOTIDE SEQUENCE</scope>
    <source>
        <strain evidence="5">CCMP2712</strain>
    </source>
</reference>
<evidence type="ECO:0000313" key="5">
    <source>
        <dbReference type="Proteomes" id="UP000011087"/>
    </source>
</evidence>